<reference evidence="2 3" key="1">
    <citation type="submission" date="2020-04" db="EMBL/GenBank/DDBJ databases">
        <authorList>
            <person name="De Canck E."/>
        </authorList>
    </citation>
    <scope>NUCLEOTIDE SEQUENCE [LARGE SCALE GENOMIC DNA]</scope>
    <source>
        <strain evidence="2 3">LMG 28138</strain>
    </source>
</reference>
<dbReference type="Proteomes" id="UP000494115">
    <property type="component" value="Unassembled WGS sequence"/>
</dbReference>
<dbReference type="AlphaFoldDB" id="A0A6S7C058"/>
<organism evidence="2 3">
    <name type="scientific">Pararobbsia alpina</name>
    <dbReference type="NCBI Taxonomy" id="621374"/>
    <lineage>
        <taxon>Bacteria</taxon>
        <taxon>Pseudomonadati</taxon>
        <taxon>Pseudomonadota</taxon>
        <taxon>Betaproteobacteria</taxon>
        <taxon>Burkholderiales</taxon>
        <taxon>Burkholderiaceae</taxon>
        <taxon>Pararobbsia</taxon>
    </lineage>
</organism>
<evidence type="ECO:0000313" key="2">
    <source>
        <dbReference type="EMBL" id="CAB3804781.1"/>
    </source>
</evidence>
<evidence type="ECO:0000313" key="3">
    <source>
        <dbReference type="Proteomes" id="UP000494115"/>
    </source>
</evidence>
<feature type="region of interest" description="Disordered" evidence="1">
    <location>
        <begin position="30"/>
        <end position="53"/>
    </location>
</feature>
<proteinExistence type="predicted"/>
<accession>A0A6S7C058</accession>
<protein>
    <submittedName>
        <fullName evidence="2">Uncharacterized protein</fullName>
    </submittedName>
</protein>
<dbReference type="EMBL" id="CADIKM010000067">
    <property type="protein sequence ID" value="CAB3804781.1"/>
    <property type="molecule type" value="Genomic_DNA"/>
</dbReference>
<name>A0A6S7C058_9BURK</name>
<keyword evidence="3" id="KW-1185">Reference proteome</keyword>
<gene>
    <name evidence="2" type="ORF">LMG28138_05572</name>
</gene>
<evidence type="ECO:0000256" key="1">
    <source>
        <dbReference type="SAM" id="MobiDB-lite"/>
    </source>
</evidence>
<sequence>MNIRTRSVALGIWVLLDLACAVTALFARRPKEKSPPKRAQNHNQRCHPLAIAH</sequence>